<evidence type="ECO:0000313" key="1">
    <source>
        <dbReference type="EMBL" id="ACL38387.1"/>
    </source>
</evidence>
<keyword evidence="2" id="KW-1185">Reference proteome</keyword>
<dbReference type="EMBL" id="CP001341">
    <property type="protein sequence ID" value="ACL38387.1"/>
    <property type="molecule type" value="Genomic_DNA"/>
</dbReference>
<accession>B8HA03</accession>
<sequence>MSMHLTIAFEGFGGKPFQELADDAARTQLVRRRGSGLPFSINTRLIDAATPARLAVSHVPRRSEGSAELRVWSGAGQLAVPARFEDVLHLLAKRPATTPAQASEACGIDETEMLQFWAFGFENGLLHNPAQ</sequence>
<dbReference type="AlphaFoldDB" id="B8HA03"/>
<dbReference type="KEGG" id="ach:Achl_0388"/>
<gene>
    <name evidence="1" type="ordered locus">Achl_0388</name>
</gene>
<name>B8HA03_PSECP</name>
<protein>
    <submittedName>
        <fullName evidence="1">Uncharacterized protein</fullName>
    </submittedName>
</protein>
<dbReference type="Proteomes" id="UP000002505">
    <property type="component" value="Chromosome"/>
</dbReference>
<organism evidence="1 2">
    <name type="scientific">Pseudarthrobacter chlorophenolicus (strain ATCC 700700 / DSM 12829 / CIP 107037 / JCM 12360 / KCTC 9906 / NCIMB 13794 / A6)</name>
    <name type="common">Arthrobacter chlorophenolicus</name>
    <dbReference type="NCBI Taxonomy" id="452863"/>
    <lineage>
        <taxon>Bacteria</taxon>
        <taxon>Bacillati</taxon>
        <taxon>Actinomycetota</taxon>
        <taxon>Actinomycetes</taxon>
        <taxon>Micrococcales</taxon>
        <taxon>Micrococcaceae</taxon>
        <taxon>Pseudarthrobacter</taxon>
    </lineage>
</organism>
<reference evidence="1" key="1">
    <citation type="submission" date="2009-01" db="EMBL/GenBank/DDBJ databases">
        <title>Complete sequence of chromosome of Arthrobacter chlorophenolicus A6.</title>
        <authorList>
            <consortium name="US DOE Joint Genome Institute"/>
            <person name="Lucas S."/>
            <person name="Copeland A."/>
            <person name="Lapidus A."/>
            <person name="Glavina del Rio T."/>
            <person name="Tice H."/>
            <person name="Bruce D."/>
            <person name="Goodwin L."/>
            <person name="Pitluck S."/>
            <person name="Goltsman E."/>
            <person name="Clum A."/>
            <person name="Larimer F."/>
            <person name="Land M."/>
            <person name="Hauser L."/>
            <person name="Kyrpides N."/>
            <person name="Mikhailova N."/>
            <person name="Jansson J."/>
            <person name="Richardson P."/>
        </authorList>
    </citation>
    <scope>NUCLEOTIDE SEQUENCE [LARGE SCALE GENOMIC DNA]</scope>
    <source>
        <strain evidence="1">A6</strain>
    </source>
</reference>
<proteinExistence type="predicted"/>
<dbReference type="HOGENOM" id="CLU_1923221_0_0_11"/>
<evidence type="ECO:0000313" key="2">
    <source>
        <dbReference type="Proteomes" id="UP000002505"/>
    </source>
</evidence>